<dbReference type="GeneID" id="54560803"/>
<accession>A0A6A6CCC2</accession>
<evidence type="ECO:0000313" key="1">
    <source>
        <dbReference type="EMBL" id="KAF2164681.1"/>
    </source>
</evidence>
<dbReference type="RefSeq" id="XP_033665570.1">
    <property type="nucleotide sequence ID" value="XM_033807531.1"/>
</dbReference>
<organism evidence="1 2">
    <name type="scientific">Zasmidium cellare ATCC 36951</name>
    <dbReference type="NCBI Taxonomy" id="1080233"/>
    <lineage>
        <taxon>Eukaryota</taxon>
        <taxon>Fungi</taxon>
        <taxon>Dikarya</taxon>
        <taxon>Ascomycota</taxon>
        <taxon>Pezizomycotina</taxon>
        <taxon>Dothideomycetes</taxon>
        <taxon>Dothideomycetidae</taxon>
        <taxon>Mycosphaerellales</taxon>
        <taxon>Mycosphaerellaceae</taxon>
        <taxon>Zasmidium</taxon>
    </lineage>
</organism>
<protein>
    <submittedName>
        <fullName evidence="1">Uncharacterized protein</fullName>
    </submittedName>
</protein>
<dbReference type="AlphaFoldDB" id="A0A6A6CCC2"/>
<gene>
    <name evidence="1" type="ORF">M409DRAFT_25075</name>
</gene>
<name>A0A6A6CCC2_ZASCE</name>
<evidence type="ECO:0000313" key="2">
    <source>
        <dbReference type="Proteomes" id="UP000799537"/>
    </source>
</evidence>
<dbReference type="Proteomes" id="UP000799537">
    <property type="component" value="Unassembled WGS sequence"/>
</dbReference>
<reference evidence="1" key="1">
    <citation type="journal article" date="2020" name="Stud. Mycol.">
        <title>101 Dothideomycetes genomes: a test case for predicting lifestyles and emergence of pathogens.</title>
        <authorList>
            <person name="Haridas S."/>
            <person name="Albert R."/>
            <person name="Binder M."/>
            <person name="Bloem J."/>
            <person name="Labutti K."/>
            <person name="Salamov A."/>
            <person name="Andreopoulos B."/>
            <person name="Baker S."/>
            <person name="Barry K."/>
            <person name="Bills G."/>
            <person name="Bluhm B."/>
            <person name="Cannon C."/>
            <person name="Castanera R."/>
            <person name="Culley D."/>
            <person name="Daum C."/>
            <person name="Ezra D."/>
            <person name="Gonzalez J."/>
            <person name="Henrissat B."/>
            <person name="Kuo A."/>
            <person name="Liang C."/>
            <person name="Lipzen A."/>
            <person name="Lutzoni F."/>
            <person name="Magnuson J."/>
            <person name="Mondo S."/>
            <person name="Nolan M."/>
            <person name="Ohm R."/>
            <person name="Pangilinan J."/>
            <person name="Park H.-J."/>
            <person name="Ramirez L."/>
            <person name="Alfaro M."/>
            <person name="Sun H."/>
            <person name="Tritt A."/>
            <person name="Yoshinaga Y."/>
            <person name="Zwiers L.-H."/>
            <person name="Turgeon B."/>
            <person name="Goodwin S."/>
            <person name="Spatafora J."/>
            <person name="Crous P."/>
            <person name="Grigoriev I."/>
        </authorList>
    </citation>
    <scope>NUCLEOTIDE SEQUENCE</scope>
    <source>
        <strain evidence="1">ATCC 36951</strain>
    </source>
</reference>
<keyword evidence="2" id="KW-1185">Reference proteome</keyword>
<dbReference type="EMBL" id="ML993603">
    <property type="protein sequence ID" value="KAF2164681.1"/>
    <property type="molecule type" value="Genomic_DNA"/>
</dbReference>
<proteinExistence type="predicted"/>
<sequence>MAAQRPDPAVVQQNLLTFFEDSSLQLGLISQLVKTWRDKIDGRLLYSWCAMICRIKIMQPTFEDRLLVCPAGDIDAAILVMLHYPVTKTSRSRHYQNTLDLRHICIRTVNGKLNLSECLLMDIVPFCIQRRPTETRPYIRIFHETPANLAEFDRFTRGLLEISTARVVLTCGTEPSKKLQR</sequence>